<dbReference type="Proteomes" id="UP000324022">
    <property type="component" value="Unassembled WGS sequence"/>
</dbReference>
<keyword evidence="6" id="KW-0694">RNA-binding</keyword>
<dbReference type="GO" id="GO:0000956">
    <property type="term" value="P:nuclear-transcribed mRNA catabolic process"/>
    <property type="evidence" value="ECO:0007669"/>
    <property type="project" value="TreeGrafter"/>
</dbReference>
<keyword evidence="6" id="KW-0479">Metal-binding</keyword>
<keyword evidence="6" id="KW-0547">Nucleotide-binding</keyword>
<evidence type="ECO:0000313" key="9">
    <source>
        <dbReference type="EMBL" id="SPO27232.1"/>
    </source>
</evidence>
<evidence type="ECO:0000256" key="7">
    <source>
        <dbReference type="SAM" id="MobiDB-lite"/>
    </source>
</evidence>
<comment type="similarity">
    <text evidence="2 6">Belongs to the DXO/Dom3Z family.</text>
</comment>
<dbReference type="GO" id="GO:0005829">
    <property type="term" value="C:cytosol"/>
    <property type="evidence" value="ECO:0007669"/>
    <property type="project" value="TreeGrafter"/>
</dbReference>
<organism evidence="9 10">
    <name type="scientific">Ustilago trichophora</name>
    <dbReference type="NCBI Taxonomy" id="86804"/>
    <lineage>
        <taxon>Eukaryota</taxon>
        <taxon>Fungi</taxon>
        <taxon>Dikarya</taxon>
        <taxon>Basidiomycota</taxon>
        <taxon>Ustilaginomycotina</taxon>
        <taxon>Ustilaginomycetes</taxon>
        <taxon>Ustilaginales</taxon>
        <taxon>Ustilaginaceae</taxon>
        <taxon>Ustilago</taxon>
    </lineage>
</organism>
<keyword evidence="6" id="KW-0539">Nucleus</keyword>
<evidence type="ECO:0000256" key="2">
    <source>
        <dbReference type="ARBA" id="ARBA00006562"/>
    </source>
</evidence>
<dbReference type="GO" id="GO:0004518">
    <property type="term" value="F:nuclease activity"/>
    <property type="evidence" value="ECO:0007669"/>
    <property type="project" value="UniProtKB-KW"/>
</dbReference>
<comment type="catalytic activity">
    <reaction evidence="5">
        <text>a 5'-end NAD(+)-phospho-ribonucleoside in mRNA + H2O = a 5'-end phospho-ribonucleoside in mRNA + NAD(+) + H(+)</text>
        <dbReference type="Rhea" id="RHEA:60880"/>
        <dbReference type="Rhea" id="RHEA-COMP:15692"/>
        <dbReference type="Rhea" id="RHEA-COMP:15698"/>
        <dbReference type="ChEBI" id="CHEBI:15377"/>
        <dbReference type="ChEBI" id="CHEBI:15378"/>
        <dbReference type="ChEBI" id="CHEBI:57540"/>
        <dbReference type="ChEBI" id="CHEBI:138282"/>
        <dbReference type="ChEBI" id="CHEBI:144029"/>
    </reaction>
    <physiologicalReaction direction="left-to-right" evidence="5">
        <dbReference type="Rhea" id="RHEA:60881"/>
    </physiologicalReaction>
</comment>
<reference evidence="9 10" key="1">
    <citation type="submission" date="2018-03" db="EMBL/GenBank/DDBJ databases">
        <authorList>
            <person name="Guldener U."/>
        </authorList>
    </citation>
    <scope>NUCLEOTIDE SEQUENCE [LARGE SCALE GENOMIC DNA]</scope>
    <source>
        <strain evidence="9 10">NBRC100155</strain>
    </source>
</reference>
<dbReference type="GO" id="GO:0000166">
    <property type="term" value="F:nucleotide binding"/>
    <property type="evidence" value="ECO:0007669"/>
    <property type="project" value="UniProtKB-KW"/>
</dbReference>
<dbReference type="Pfam" id="PF08652">
    <property type="entry name" value="RAI1"/>
    <property type="match status" value="1"/>
</dbReference>
<gene>
    <name evidence="9" type="ORF">UTRI_10349</name>
</gene>
<evidence type="ECO:0000256" key="4">
    <source>
        <dbReference type="ARBA" id="ARBA00044692"/>
    </source>
</evidence>
<dbReference type="OrthoDB" id="5853397at2759"/>
<dbReference type="EC" id="3.6.1.-" evidence="6"/>
<evidence type="ECO:0000256" key="6">
    <source>
        <dbReference type="RuleBase" id="RU367113"/>
    </source>
</evidence>
<dbReference type="AlphaFoldDB" id="A0A5C3E9F7"/>
<evidence type="ECO:0000313" key="10">
    <source>
        <dbReference type="Proteomes" id="UP000324022"/>
    </source>
</evidence>
<dbReference type="EMBL" id="OOIN01000017">
    <property type="protein sequence ID" value="SPO27232.1"/>
    <property type="molecule type" value="Genomic_DNA"/>
</dbReference>
<comment type="catalytic activity">
    <reaction evidence="4">
        <text>a 5'-end triphospho-ribonucleoside in mRNA + H2O = a 5'-end phospho-ribonucleoside in mRNA + diphosphate + H(+)</text>
        <dbReference type="Rhea" id="RHEA:78683"/>
        <dbReference type="Rhea" id="RHEA-COMP:15692"/>
        <dbReference type="Rhea" id="RHEA-COMP:17164"/>
        <dbReference type="ChEBI" id="CHEBI:15377"/>
        <dbReference type="ChEBI" id="CHEBI:15378"/>
        <dbReference type="ChEBI" id="CHEBI:33019"/>
        <dbReference type="ChEBI" id="CHEBI:138282"/>
        <dbReference type="ChEBI" id="CHEBI:167618"/>
    </reaction>
    <physiologicalReaction direction="left-to-right" evidence="4">
        <dbReference type="Rhea" id="RHEA:78684"/>
    </physiologicalReaction>
</comment>
<sequence length="521" mass="58773">MPADKRGLDVPEGEPPSKRLAPMDKTTTTTTTTAINTAVMSDKQIIATLKHPRVESGFLGSPFSAPPAFQQPAPLCSFSFDENRKLWQDDRCKRFYRGPPPYNNRHPQQRRAPPVFGADLNYGLDRYVRRDESVAEHLDALVAALQHRTQAATSETERNDLDQERRRADVVTWRGIITKICTAYDQSPDARFSDPLELNAMMLDGTLYLEEYASASAKFEKQKKEDDPKMKRMGYYGYSFESYCTVDNEAQTHEPFHPTPRKDSALPDPPGWSGDVNTNIQWCQVVKTKLGDNRLVIGGEVDAVERNISTGREEMVELKTSMQMTPLHRNFGKAMSDQERFEKKLLKFFLQSYLLGIGKIVVGFRDFHGFLTTHQEFETLRIPRMVRAGQPIAGRVDNAGKAVIRQHSVWEPKDSLGFGEQILSFMRKTISSHTTSSVSEKASGQVEETAVSENINHPVFRITYKFPFERVEIRALSQSEILEQVQDSGTSGERVGFLPRSFYDFVQSRAAADAAAGSTQP</sequence>
<dbReference type="PANTHER" id="PTHR12395:SF9">
    <property type="entry name" value="DECAPPING AND EXORIBONUCLEASE PROTEIN"/>
    <property type="match status" value="1"/>
</dbReference>
<evidence type="ECO:0000256" key="3">
    <source>
        <dbReference type="ARBA" id="ARBA00044676"/>
    </source>
</evidence>
<feature type="region of interest" description="Disordered" evidence="7">
    <location>
        <begin position="1"/>
        <end position="28"/>
    </location>
</feature>
<dbReference type="InterPro" id="IPR039039">
    <property type="entry name" value="RAI1-like_fam"/>
</dbReference>
<keyword evidence="6" id="KW-0378">Hydrolase</keyword>
<evidence type="ECO:0000259" key="8">
    <source>
        <dbReference type="Pfam" id="PF08652"/>
    </source>
</evidence>
<comment type="catalytic activity">
    <reaction evidence="3">
        <text>a 5'-end (N(7)-methyl 5'-triphosphoguanosine)-ribonucleoside-ribonucleotide in mRNA + H2O = a (N(7)-methyl 5'-triphosphoguanosine)-nucleoside + a 5'-end phospho-ribonucleoside in mRNA + H(+)</text>
        <dbReference type="Rhea" id="RHEA:66928"/>
        <dbReference type="Rhea" id="RHEA-COMP:15692"/>
        <dbReference type="Rhea" id="RHEA-COMP:17313"/>
        <dbReference type="ChEBI" id="CHEBI:15377"/>
        <dbReference type="ChEBI" id="CHEBI:15378"/>
        <dbReference type="ChEBI" id="CHEBI:138282"/>
        <dbReference type="ChEBI" id="CHEBI:172876"/>
        <dbReference type="ChEBI" id="CHEBI:172877"/>
    </reaction>
    <physiologicalReaction direction="left-to-right" evidence="3">
        <dbReference type="Rhea" id="RHEA:66929"/>
    </physiologicalReaction>
</comment>
<dbReference type="GO" id="GO:0046872">
    <property type="term" value="F:metal ion binding"/>
    <property type="evidence" value="ECO:0007669"/>
    <property type="project" value="UniProtKB-KW"/>
</dbReference>
<name>A0A5C3E9F7_9BASI</name>
<proteinExistence type="inferred from homology"/>
<keyword evidence="6" id="KW-0540">Nuclease</keyword>
<comment type="function">
    <text evidence="6">Decapping enzyme for NAD-capped RNAs: specifically hydrolyzes the nicotinamide adenine dinucleotide (NAD) cap from a subset of RNAs by removing the entire NAD moiety from the 5'-end of an NAD-capped RNA.</text>
</comment>
<dbReference type="GO" id="GO:0005634">
    <property type="term" value="C:nucleus"/>
    <property type="evidence" value="ECO:0007669"/>
    <property type="project" value="UniProtKB-SubCell"/>
</dbReference>
<dbReference type="GO" id="GO:0003723">
    <property type="term" value="F:RNA binding"/>
    <property type="evidence" value="ECO:0007669"/>
    <property type="project" value="UniProtKB-KW"/>
</dbReference>
<feature type="domain" description="RAI1-like" evidence="8">
    <location>
        <begin position="70"/>
        <end position="499"/>
    </location>
</feature>
<dbReference type="GO" id="GO:0110155">
    <property type="term" value="P:NAD-cap decapping"/>
    <property type="evidence" value="ECO:0007669"/>
    <property type="project" value="TreeGrafter"/>
</dbReference>
<dbReference type="InterPro" id="IPR013961">
    <property type="entry name" value="RAI1"/>
</dbReference>
<dbReference type="GO" id="GO:0034353">
    <property type="term" value="F:mRNA 5'-diphosphatase activity"/>
    <property type="evidence" value="ECO:0007669"/>
    <property type="project" value="TreeGrafter"/>
</dbReference>
<evidence type="ECO:0000256" key="1">
    <source>
        <dbReference type="ARBA" id="ARBA00001968"/>
    </source>
</evidence>
<keyword evidence="10" id="KW-1185">Reference proteome</keyword>
<comment type="subcellular location">
    <subcellularLocation>
        <location evidence="6">Nucleus</location>
    </subcellularLocation>
</comment>
<protein>
    <recommendedName>
        <fullName evidence="6">Decapping nuclease</fullName>
        <ecNumber evidence="6">3.6.1.-</ecNumber>
    </recommendedName>
</protein>
<evidence type="ECO:0000256" key="5">
    <source>
        <dbReference type="ARBA" id="ARBA00048124"/>
    </source>
</evidence>
<accession>A0A5C3E9F7</accession>
<dbReference type="PANTHER" id="PTHR12395">
    <property type="entry name" value="DOM-3 RELATED"/>
    <property type="match status" value="1"/>
</dbReference>
<comment type="cofactor">
    <cofactor evidence="1 6">
        <name>a divalent metal cation</name>
        <dbReference type="ChEBI" id="CHEBI:60240"/>
    </cofactor>
</comment>